<dbReference type="GO" id="GO:0003824">
    <property type="term" value="F:catalytic activity"/>
    <property type="evidence" value="ECO:0007669"/>
    <property type="project" value="InterPro"/>
</dbReference>
<evidence type="ECO:0000313" key="3">
    <source>
        <dbReference type="Proteomes" id="UP001219518"/>
    </source>
</evidence>
<dbReference type="PANTHER" id="PTHR47510">
    <property type="entry name" value="REVERSE TRANSCRIPTASE DOMAIN-CONTAINING PROTEIN"/>
    <property type="match status" value="1"/>
</dbReference>
<reference evidence="2" key="1">
    <citation type="submission" date="2021-07" db="EMBL/GenBank/DDBJ databases">
        <authorList>
            <person name="Catto M.A."/>
            <person name="Jacobson A."/>
            <person name="Kennedy G."/>
            <person name="Labadie P."/>
            <person name="Hunt B.G."/>
            <person name="Srinivasan R."/>
        </authorList>
    </citation>
    <scope>NUCLEOTIDE SEQUENCE</scope>
    <source>
        <strain evidence="2">PL_HMW_Pooled</strain>
        <tissue evidence="2">Head</tissue>
    </source>
</reference>
<comment type="caution">
    <text evidence="2">The sequence shown here is derived from an EMBL/GenBank/DDBJ whole genome shotgun (WGS) entry which is preliminary data.</text>
</comment>
<accession>A0AAE1GSD7</accession>
<feature type="domain" description="Endonuclease/exonuclease/phosphatase" evidence="1">
    <location>
        <begin position="115"/>
        <end position="223"/>
    </location>
</feature>
<organism evidence="2 3">
    <name type="scientific">Frankliniella fusca</name>
    <dbReference type="NCBI Taxonomy" id="407009"/>
    <lineage>
        <taxon>Eukaryota</taxon>
        <taxon>Metazoa</taxon>
        <taxon>Ecdysozoa</taxon>
        <taxon>Arthropoda</taxon>
        <taxon>Hexapoda</taxon>
        <taxon>Insecta</taxon>
        <taxon>Pterygota</taxon>
        <taxon>Neoptera</taxon>
        <taxon>Paraneoptera</taxon>
        <taxon>Thysanoptera</taxon>
        <taxon>Terebrantia</taxon>
        <taxon>Thripoidea</taxon>
        <taxon>Thripidae</taxon>
        <taxon>Frankliniella</taxon>
    </lineage>
</organism>
<dbReference type="InterPro" id="IPR036691">
    <property type="entry name" value="Endo/exonu/phosph_ase_sf"/>
</dbReference>
<evidence type="ECO:0000313" key="2">
    <source>
        <dbReference type="EMBL" id="KAK3908274.1"/>
    </source>
</evidence>
<name>A0AAE1GSD7_9NEOP</name>
<dbReference type="InterPro" id="IPR005135">
    <property type="entry name" value="Endo/exonuclease/phosphatase"/>
</dbReference>
<dbReference type="Gene3D" id="3.60.10.10">
    <property type="entry name" value="Endonuclease/exonuclease/phosphatase"/>
    <property type="match status" value="1"/>
</dbReference>
<reference evidence="2" key="2">
    <citation type="journal article" date="2023" name="BMC Genomics">
        <title>Pest status, molecular evolution, and epigenetic factors derived from the genome assembly of Frankliniella fusca, a thysanopteran phytovirus vector.</title>
        <authorList>
            <person name="Catto M.A."/>
            <person name="Labadie P.E."/>
            <person name="Jacobson A.L."/>
            <person name="Kennedy G.G."/>
            <person name="Srinivasan R."/>
            <person name="Hunt B.G."/>
        </authorList>
    </citation>
    <scope>NUCLEOTIDE SEQUENCE</scope>
    <source>
        <strain evidence="2">PL_HMW_Pooled</strain>
    </source>
</reference>
<dbReference type="Pfam" id="PF14529">
    <property type="entry name" value="Exo_endo_phos_2"/>
    <property type="match status" value="1"/>
</dbReference>
<evidence type="ECO:0000259" key="1">
    <source>
        <dbReference type="Pfam" id="PF14529"/>
    </source>
</evidence>
<feature type="non-terminal residue" evidence="2">
    <location>
        <position position="1"/>
    </location>
</feature>
<keyword evidence="3" id="KW-1185">Reference proteome</keyword>
<dbReference type="AlphaFoldDB" id="A0AAE1GSD7"/>
<dbReference type="EMBL" id="JAHWGI010000033">
    <property type="protein sequence ID" value="KAK3908274.1"/>
    <property type="molecule type" value="Genomic_DNA"/>
</dbReference>
<dbReference type="PANTHER" id="PTHR47510:SF3">
    <property type="entry name" value="ENDO_EXONUCLEASE_PHOSPHATASE DOMAIN-CONTAINING PROTEIN"/>
    <property type="match status" value="1"/>
</dbReference>
<proteinExistence type="predicted"/>
<dbReference type="SUPFAM" id="SSF56219">
    <property type="entry name" value="DNase I-like"/>
    <property type="match status" value="1"/>
</dbReference>
<dbReference type="Proteomes" id="UP001219518">
    <property type="component" value="Unassembled WGS sequence"/>
</dbReference>
<feature type="non-terminal residue" evidence="2">
    <location>
        <position position="658"/>
    </location>
</feature>
<protein>
    <submittedName>
        <fullName evidence="2">Exodeoxyribonuclease III</fullName>
    </submittedName>
</protein>
<sequence>DATEQKTLPKLNLNNICHINVNGISSKTHKLELMCKEMNVEILCITEHKLNTPVIARNMLEDYVCSSIYCRGKKGGGGAAIYVKKGVQYKEFPTEELNIEGNFESAAIKTDKNTVICIYRPPKGDIEVFYSQLTKCLQKVKSNKNIFICGDMNIDILTCDKNKLSIKKEFEYFLTQEGLYTTTDKFTRDMGYCKTAIDHIITNVDNKEIRSECNIEAGISDHYLQYVSFKKNENKKRVEYRYQRVYPQPKVALLLRELQDQQWMEVYEADHINDKFTNFHKTFLAMYEKCFPVKRIKIGQEEHKKWVTKGIEITSRNFRELSQKVKRSKDLNSIEYFKRYRIIYRKVLKTAKVKYIENEIKNAKNVSKTVWTLINKNMGKPEKEHKNIKIKLENNTISTDPQIISEEFNKHYCSQAEKLQENNKNEEGTVSRGKEFSMYLSKVTENDVILAIAKLKNKKCSGYDEICDEIVKACHLPLLKPLKHLLILNETKTNIVQFRTNENAAINNNTTFTELRVKEAKFLGVYIDQFLRWNKHAEHLIPKLNSAIFGIKRIRDITNEKTALLAYHGMFHSIISYGTLIWGNTTMKQDLFKLQKKAIRAVYNAPQTESCKPLFLKGKVMTLPAMYIYDLIKFVKKNENKFKTTAEKHHHNTRQRNQ</sequence>
<gene>
    <name evidence="2" type="ORF">KUF71_018787</name>
</gene>